<name>A0A0F9ECQ1_9ZZZZ</name>
<dbReference type="GO" id="GO:0051276">
    <property type="term" value="P:chromosome organization"/>
    <property type="evidence" value="ECO:0007669"/>
    <property type="project" value="InterPro"/>
</dbReference>
<evidence type="ECO:0000256" key="1">
    <source>
        <dbReference type="SAM" id="MobiDB-lite"/>
    </source>
</evidence>
<proteinExistence type="predicted"/>
<feature type="non-terminal residue" evidence="2">
    <location>
        <position position="1"/>
    </location>
</feature>
<organism evidence="2">
    <name type="scientific">marine sediment metagenome</name>
    <dbReference type="NCBI Taxonomy" id="412755"/>
    <lineage>
        <taxon>unclassified sequences</taxon>
        <taxon>metagenomes</taxon>
        <taxon>ecological metagenomes</taxon>
    </lineage>
</organism>
<evidence type="ECO:0000313" key="2">
    <source>
        <dbReference type="EMBL" id="KKL64011.1"/>
    </source>
</evidence>
<comment type="caution">
    <text evidence="2">The sequence shown here is derived from an EMBL/GenBank/DDBJ whole genome shotgun (WGS) entry which is preliminary data.</text>
</comment>
<dbReference type="AlphaFoldDB" id="A0A0F9ECQ1"/>
<reference evidence="2" key="1">
    <citation type="journal article" date="2015" name="Nature">
        <title>Complex archaea that bridge the gap between prokaryotes and eukaryotes.</title>
        <authorList>
            <person name="Spang A."/>
            <person name="Saw J.H."/>
            <person name="Jorgensen S.L."/>
            <person name="Zaremba-Niedzwiedzka K."/>
            <person name="Martijn J."/>
            <person name="Lind A.E."/>
            <person name="van Eijk R."/>
            <person name="Schleper C."/>
            <person name="Guy L."/>
            <person name="Ettema T.J."/>
        </authorList>
    </citation>
    <scope>NUCLEOTIDE SEQUENCE</scope>
</reference>
<gene>
    <name evidence="2" type="ORF">LCGC14_2169400</name>
</gene>
<dbReference type="Pfam" id="PF03592">
    <property type="entry name" value="Terminase_2"/>
    <property type="match status" value="1"/>
</dbReference>
<accession>A0A0F9ECQ1</accession>
<evidence type="ECO:0008006" key="3">
    <source>
        <dbReference type="Google" id="ProtNLM"/>
    </source>
</evidence>
<dbReference type="EMBL" id="LAZR01027976">
    <property type="protein sequence ID" value="KKL64011.1"/>
    <property type="molecule type" value="Genomic_DNA"/>
</dbReference>
<protein>
    <recommendedName>
        <fullName evidence="3">Terminase small subunit</fullName>
    </recommendedName>
</protein>
<sequence length="146" mass="16056">KTPRHERYAQGLASGETQDKAYKDAGYKPNSGAASRLAGNVRIVARVQEILGRAAKKAELSAQWVLEQLERVYTQAMEGQPVLDRYGKPTGAVIQNLSSANRSLELIGKYEGIAMFTDRSDVTLHTDPIATLMDEVDGRSRKVVTH</sequence>
<feature type="region of interest" description="Disordered" evidence="1">
    <location>
        <begin position="1"/>
        <end position="22"/>
    </location>
</feature>
<dbReference type="InterPro" id="IPR005335">
    <property type="entry name" value="Terminase_ssu"/>
</dbReference>